<feature type="transmembrane region" description="Helical" evidence="1">
    <location>
        <begin position="352"/>
        <end position="377"/>
    </location>
</feature>
<reference evidence="2 3" key="1">
    <citation type="submission" date="2022-06" db="EMBL/GenBank/DDBJ databases">
        <title>Halomicroarcula sp. a new haloarchaeum isolate from saline soil.</title>
        <authorList>
            <person name="Strakova D."/>
            <person name="Galisteo C."/>
            <person name="Sanchez-Porro C."/>
            <person name="Ventosa A."/>
        </authorList>
    </citation>
    <scope>NUCLEOTIDE SEQUENCE [LARGE SCALE GENOMIC DNA]</scope>
    <source>
        <strain evidence="2 3">S3CR25-11</strain>
    </source>
</reference>
<feature type="transmembrane region" description="Helical" evidence="1">
    <location>
        <begin position="180"/>
        <end position="199"/>
    </location>
</feature>
<feature type="transmembrane region" description="Helical" evidence="1">
    <location>
        <begin position="76"/>
        <end position="94"/>
    </location>
</feature>
<feature type="transmembrane region" description="Helical" evidence="1">
    <location>
        <begin position="233"/>
        <end position="253"/>
    </location>
</feature>
<gene>
    <name evidence="2" type="ORF">NDI86_06575</name>
</gene>
<evidence type="ECO:0000313" key="3">
    <source>
        <dbReference type="Proteomes" id="UP001268864"/>
    </source>
</evidence>
<feature type="transmembrane region" description="Helical" evidence="1">
    <location>
        <begin position="417"/>
        <end position="436"/>
    </location>
</feature>
<comment type="caution">
    <text evidence="2">The sequence shown here is derived from an EMBL/GenBank/DDBJ whole genome shotgun (WGS) entry which is preliminary data.</text>
</comment>
<keyword evidence="1" id="KW-0472">Membrane</keyword>
<feature type="transmembrane region" description="Helical" evidence="1">
    <location>
        <begin position="448"/>
        <end position="469"/>
    </location>
</feature>
<feature type="transmembrane region" description="Helical" evidence="1">
    <location>
        <begin position="151"/>
        <end position="173"/>
    </location>
</feature>
<feature type="transmembrane region" description="Helical" evidence="1">
    <location>
        <begin position="259"/>
        <end position="279"/>
    </location>
</feature>
<keyword evidence="1" id="KW-1133">Transmembrane helix</keyword>
<dbReference type="RefSeq" id="WP_310899611.1">
    <property type="nucleotide sequence ID" value="NZ_JAMQOS010000001.1"/>
</dbReference>
<evidence type="ECO:0008006" key="4">
    <source>
        <dbReference type="Google" id="ProtNLM"/>
    </source>
</evidence>
<feature type="transmembrane region" description="Helical" evidence="1">
    <location>
        <begin position="205"/>
        <end position="221"/>
    </location>
</feature>
<feature type="transmembrane region" description="Helical" evidence="1">
    <location>
        <begin position="47"/>
        <end position="69"/>
    </location>
</feature>
<protein>
    <recommendedName>
        <fullName evidence="4">Glycosyltransferase RgtA/B/C/D-like domain-containing protein</fullName>
    </recommendedName>
</protein>
<evidence type="ECO:0000256" key="1">
    <source>
        <dbReference type="SAM" id="Phobius"/>
    </source>
</evidence>
<accession>A0ABU2FNF0</accession>
<feature type="transmembrane region" description="Helical" evidence="1">
    <location>
        <begin position="389"/>
        <end position="410"/>
    </location>
</feature>
<dbReference type="Proteomes" id="UP001268864">
    <property type="component" value="Unassembled WGS sequence"/>
</dbReference>
<proteinExistence type="predicted"/>
<keyword evidence="1" id="KW-0812">Transmembrane</keyword>
<organism evidence="2 3">
    <name type="scientific">Haloarcula onubensis</name>
    <dbReference type="NCBI Taxonomy" id="2950539"/>
    <lineage>
        <taxon>Archaea</taxon>
        <taxon>Methanobacteriati</taxon>
        <taxon>Methanobacteriota</taxon>
        <taxon>Stenosarchaea group</taxon>
        <taxon>Halobacteria</taxon>
        <taxon>Halobacteriales</taxon>
        <taxon>Haloarculaceae</taxon>
        <taxon>Haloarcula</taxon>
    </lineage>
</organism>
<sequence length="612" mass="67153">MAETPPRRRRQVAVLLAGYLAYTVGLVVAAGSQPTGYEISIYRATPVLFWLGSAVGLIAAIAVGLSATATTLRSRLALLLGALIGISVAILPTIRDYYYYGPGDALSYLGWTRLIAEGSLNPVNFLYPGIHSIAVVLTSVTGLPPRRTLQLVVPVFMSLYVLFTALCVTRIAARSKAAAVGTFFALLFLPINNIHTYIFPYPTSAAIYFTPFALYLLLRYVGERDTLVTVRGYDVVTPLGLLLTLAGVAAILIHPQSGSNVLLLIGAGFGLQLLARLYGRFWPTDRLTSHRSLGPQTAVVGLFFALWIPRFNRATGTVGAVINGLLYGANPGNEISTVSSSLSTLGSGIGEIFVKIFFVSAVLSVVAGAVMLWAVAGRLDERYPDRNSLLRYVAFGFVPVFVLFGLFYITSVTRQPFRYLGFMMVFVTVLTAVAVTDGIPYSPSLSTRHWQAALAVALVFMLVPQAMILHKSPYMYKGSDHVPETYYDGYTTSFDQRDPDVYFAGPRGGPRRYVDAYYGTTGTDYTPGGRHFPGKEAMIPFSVFGRNTTEYYSRCRYVPLTSSDYEREVGLYDGFRYSAESFRSFRQNPDVSRVQTNGDYRLYFVRGADCGR</sequence>
<name>A0ABU2FNF0_9EURY</name>
<evidence type="ECO:0000313" key="2">
    <source>
        <dbReference type="EMBL" id="MDS0281782.1"/>
    </source>
</evidence>
<keyword evidence="3" id="KW-1185">Reference proteome</keyword>
<dbReference type="EMBL" id="JAMQOS010000001">
    <property type="protein sequence ID" value="MDS0281782.1"/>
    <property type="molecule type" value="Genomic_DNA"/>
</dbReference>
<feature type="transmembrane region" description="Helical" evidence="1">
    <location>
        <begin position="12"/>
        <end position="32"/>
    </location>
</feature>